<evidence type="ECO:0000313" key="2">
    <source>
        <dbReference type="Proteomes" id="UP001144157"/>
    </source>
</evidence>
<sequence>MAYNLNMGQHFRDETRQFIESSLDLDRKQSNYITDNAIICGFSPIADFIREEYDEEHRLTLAEEIVFVINMSKIEQENRLGTDIPSTDQYLAYRLGTNLMGVICAATEYVRTTDFALYIKLIVYESSKLSTHLRIPRSMTRSPLVKDIWHETNLIIAVTNDILSLKKEIHKGEVYSLIPILLNQARSPQTAVDISIQILKDSFADLDRIEADIVARSNQIPLTFLIESCRHYCAGFIEWRFVASFP</sequence>
<comment type="caution">
    <text evidence="1">The sequence shown here is derived from an EMBL/GenBank/DDBJ whole genome shotgun (WGS) entry which is preliminary data.</text>
</comment>
<name>A0A9W6EMD1_ASPTU</name>
<dbReference type="Pfam" id="PF19086">
    <property type="entry name" value="Terpene_syn_C_2"/>
    <property type="match status" value="1"/>
</dbReference>
<dbReference type="EMBL" id="BRPE01000006">
    <property type="protein sequence ID" value="GLA84764.1"/>
    <property type="molecule type" value="Genomic_DNA"/>
</dbReference>
<dbReference type="InterPro" id="IPR008949">
    <property type="entry name" value="Isoprenoid_synthase_dom_sf"/>
</dbReference>
<organism evidence="1 2">
    <name type="scientific">Aspergillus tubingensis</name>
    <dbReference type="NCBI Taxonomy" id="5068"/>
    <lineage>
        <taxon>Eukaryota</taxon>
        <taxon>Fungi</taxon>
        <taxon>Dikarya</taxon>
        <taxon>Ascomycota</taxon>
        <taxon>Pezizomycotina</taxon>
        <taxon>Eurotiomycetes</taxon>
        <taxon>Eurotiomycetidae</taxon>
        <taxon>Eurotiales</taxon>
        <taxon>Aspergillaceae</taxon>
        <taxon>Aspergillus</taxon>
        <taxon>Aspergillus subgen. Circumdati</taxon>
    </lineage>
</organism>
<gene>
    <name evidence="1" type="ORF">AtubIFM56815_008979</name>
</gene>
<dbReference type="Gene3D" id="1.10.600.10">
    <property type="entry name" value="Farnesyl Diphosphate Synthase"/>
    <property type="match status" value="1"/>
</dbReference>
<reference evidence="1" key="1">
    <citation type="submission" date="2022-07" db="EMBL/GenBank/DDBJ databases">
        <title>Taxonomy of Aspergillus series Nigri: significant species reduction supported by multi-species coalescent approaches.</title>
        <authorList>
            <person name="Bian C."/>
            <person name="Kusuya Y."/>
            <person name="Sklenar F."/>
            <person name="D'hooge E."/>
            <person name="Yaguchi T."/>
            <person name="Takahashi H."/>
            <person name="Hubka V."/>
        </authorList>
    </citation>
    <scope>NUCLEOTIDE SEQUENCE</scope>
    <source>
        <strain evidence="1">IFM 56815</strain>
    </source>
</reference>
<dbReference type="Proteomes" id="UP001144157">
    <property type="component" value="Unassembled WGS sequence"/>
</dbReference>
<evidence type="ECO:0008006" key="3">
    <source>
        <dbReference type="Google" id="ProtNLM"/>
    </source>
</evidence>
<evidence type="ECO:0000313" key="1">
    <source>
        <dbReference type="EMBL" id="GLA84764.1"/>
    </source>
</evidence>
<protein>
    <recommendedName>
        <fullName evidence="3">Terpene synthase</fullName>
    </recommendedName>
</protein>
<dbReference type="AlphaFoldDB" id="A0A9W6EMD1"/>
<dbReference type="SUPFAM" id="SSF48576">
    <property type="entry name" value="Terpenoid synthases"/>
    <property type="match status" value="1"/>
</dbReference>
<accession>A0A9W6EMD1</accession>
<proteinExistence type="predicted"/>